<gene>
    <name evidence="2" type="ORF">ACFSKW_11850</name>
</gene>
<evidence type="ECO:0000313" key="3">
    <source>
        <dbReference type="Proteomes" id="UP001597368"/>
    </source>
</evidence>
<sequence>MAHHSRLHLAVIDVPAHDHDEELAFWRGATGHDLPGIPQNPEYHGGMLPGQEFGLLVQRLGDGEPRVHLDFHTDDLEAEVSRLEGLGATRVRQAPQWWVMRDPAGLPFCVIKDQGIHAGNARRWD</sequence>
<dbReference type="EMBL" id="JBHUFV010000017">
    <property type="protein sequence ID" value="MFD1932168.1"/>
    <property type="molecule type" value="Genomic_DNA"/>
</dbReference>
<proteinExistence type="predicted"/>
<organism evidence="2 3">
    <name type="scientific">Nonomuraea mangrovi</name>
    <dbReference type="NCBI Taxonomy" id="2316207"/>
    <lineage>
        <taxon>Bacteria</taxon>
        <taxon>Bacillati</taxon>
        <taxon>Actinomycetota</taxon>
        <taxon>Actinomycetes</taxon>
        <taxon>Streptosporangiales</taxon>
        <taxon>Streptosporangiaceae</taxon>
        <taxon>Nonomuraea</taxon>
    </lineage>
</organism>
<dbReference type="InterPro" id="IPR041581">
    <property type="entry name" value="Glyoxalase_6"/>
</dbReference>
<dbReference type="Proteomes" id="UP001597368">
    <property type="component" value="Unassembled WGS sequence"/>
</dbReference>
<dbReference type="PANTHER" id="PTHR35908:SF1">
    <property type="entry name" value="CONSERVED PROTEIN"/>
    <property type="match status" value="1"/>
</dbReference>
<protein>
    <submittedName>
        <fullName evidence="2">VOC family protein</fullName>
    </submittedName>
</protein>
<dbReference type="PANTHER" id="PTHR35908">
    <property type="entry name" value="HYPOTHETICAL FUSION PROTEIN"/>
    <property type="match status" value="1"/>
</dbReference>
<reference evidence="3" key="1">
    <citation type="journal article" date="2019" name="Int. J. Syst. Evol. Microbiol.">
        <title>The Global Catalogue of Microorganisms (GCM) 10K type strain sequencing project: providing services to taxonomists for standard genome sequencing and annotation.</title>
        <authorList>
            <consortium name="The Broad Institute Genomics Platform"/>
            <consortium name="The Broad Institute Genome Sequencing Center for Infectious Disease"/>
            <person name="Wu L."/>
            <person name="Ma J."/>
        </authorList>
    </citation>
    <scope>NUCLEOTIDE SEQUENCE [LARGE SCALE GENOMIC DNA]</scope>
    <source>
        <strain evidence="3">ICMP 6774ER</strain>
    </source>
</reference>
<keyword evidence="3" id="KW-1185">Reference proteome</keyword>
<dbReference type="SUPFAM" id="SSF54593">
    <property type="entry name" value="Glyoxalase/Bleomycin resistance protein/Dihydroxybiphenyl dioxygenase"/>
    <property type="match status" value="1"/>
</dbReference>
<dbReference type="Gene3D" id="3.10.180.10">
    <property type="entry name" value="2,3-Dihydroxybiphenyl 1,2-Dioxygenase, domain 1"/>
    <property type="match status" value="1"/>
</dbReference>
<dbReference type="Pfam" id="PF18029">
    <property type="entry name" value="Glyoxalase_6"/>
    <property type="match status" value="1"/>
</dbReference>
<evidence type="ECO:0000259" key="1">
    <source>
        <dbReference type="Pfam" id="PF18029"/>
    </source>
</evidence>
<feature type="domain" description="Glyoxalase-like" evidence="1">
    <location>
        <begin position="11"/>
        <end position="111"/>
    </location>
</feature>
<comment type="caution">
    <text evidence="2">The sequence shown here is derived from an EMBL/GenBank/DDBJ whole genome shotgun (WGS) entry which is preliminary data.</text>
</comment>
<dbReference type="InterPro" id="IPR029068">
    <property type="entry name" value="Glyas_Bleomycin-R_OHBP_Dase"/>
</dbReference>
<accession>A0ABW4SRQ4</accession>
<name>A0ABW4SRQ4_9ACTN</name>
<evidence type="ECO:0000313" key="2">
    <source>
        <dbReference type="EMBL" id="MFD1932168.1"/>
    </source>
</evidence>